<evidence type="ECO:0000313" key="3">
    <source>
        <dbReference type="Proteomes" id="UP001642482"/>
    </source>
</evidence>
<keyword evidence="3" id="KW-1185">Reference proteome</keyword>
<name>A0ABP0BE66_9PEZI</name>
<reference evidence="2 3" key="1">
    <citation type="submission" date="2024-01" db="EMBL/GenBank/DDBJ databases">
        <authorList>
            <person name="Allen C."/>
            <person name="Tagirdzhanova G."/>
        </authorList>
    </citation>
    <scope>NUCLEOTIDE SEQUENCE [LARGE SCALE GENOMIC DNA]</scope>
</reference>
<dbReference type="EMBL" id="CAWUHD010000024">
    <property type="protein sequence ID" value="CAK7217475.1"/>
    <property type="molecule type" value="Genomic_DNA"/>
</dbReference>
<feature type="compositionally biased region" description="Polar residues" evidence="1">
    <location>
        <begin position="280"/>
        <end position="319"/>
    </location>
</feature>
<organism evidence="2 3">
    <name type="scientific">Sporothrix eucalyptigena</name>
    <dbReference type="NCBI Taxonomy" id="1812306"/>
    <lineage>
        <taxon>Eukaryota</taxon>
        <taxon>Fungi</taxon>
        <taxon>Dikarya</taxon>
        <taxon>Ascomycota</taxon>
        <taxon>Pezizomycotina</taxon>
        <taxon>Sordariomycetes</taxon>
        <taxon>Sordariomycetidae</taxon>
        <taxon>Ophiostomatales</taxon>
        <taxon>Ophiostomataceae</taxon>
        <taxon>Sporothrix</taxon>
    </lineage>
</organism>
<protein>
    <submittedName>
        <fullName evidence="2">Uncharacterized protein</fullName>
    </submittedName>
</protein>
<feature type="compositionally biased region" description="Acidic residues" evidence="1">
    <location>
        <begin position="38"/>
        <end position="47"/>
    </location>
</feature>
<dbReference type="Proteomes" id="UP001642482">
    <property type="component" value="Unassembled WGS sequence"/>
</dbReference>
<comment type="caution">
    <text evidence="2">The sequence shown here is derived from an EMBL/GenBank/DDBJ whole genome shotgun (WGS) entry which is preliminary data.</text>
</comment>
<sequence>MLSLSPPSPAGPQTPTGSNVVAAPQPAATTSWLSLDTGYDDDDDDDDHPLGFQIDCDSVSETIASASVETATIAATTLCGDERTITSSDGDASTVRGILIPAHPLTDFSNFLGRQTPVPPRSIVTQDSISTIRQTIGSRRSNNTDDTSAQFVVDPSRLSHATTVDHENDDVYGWEAELEHRKSSSCSIATRPPIVDDLRRSIKRNAHSNSSSSSNSVMSSSSERGEPVGRRRGERRTRRQSFFQRVFSGKNIIHAGGKDAQVAEMSRTASPTKAPVAGVSSGSLAEESQPSSSTGAFPSVPQLTTLLSNYTTLRDSNRL</sequence>
<feature type="region of interest" description="Disordered" evidence="1">
    <location>
        <begin position="204"/>
        <end position="241"/>
    </location>
</feature>
<feature type="region of interest" description="Disordered" evidence="1">
    <location>
        <begin position="1"/>
        <end position="49"/>
    </location>
</feature>
<proteinExistence type="predicted"/>
<accession>A0ABP0BE66</accession>
<feature type="compositionally biased region" description="Low complexity" evidence="1">
    <location>
        <begin position="208"/>
        <end position="222"/>
    </location>
</feature>
<feature type="region of interest" description="Disordered" evidence="1">
    <location>
        <begin position="258"/>
        <end position="319"/>
    </location>
</feature>
<gene>
    <name evidence="2" type="ORF">SEUCBS140593_003219</name>
</gene>
<evidence type="ECO:0000313" key="2">
    <source>
        <dbReference type="EMBL" id="CAK7217475.1"/>
    </source>
</evidence>
<evidence type="ECO:0000256" key="1">
    <source>
        <dbReference type="SAM" id="MobiDB-lite"/>
    </source>
</evidence>
<feature type="compositionally biased region" description="Pro residues" evidence="1">
    <location>
        <begin position="1"/>
        <end position="12"/>
    </location>
</feature>